<feature type="compositionally biased region" description="Basic and acidic residues" evidence="1">
    <location>
        <begin position="1"/>
        <end position="20"/>
    </location>
</feature>
<dbReference type="EMBL" id="LK028588">
    <property type="protein sequence ID" value="CDS23038.1"/>
    <property type="molecule type" value="Genomic_DNA"/>
</dbReference>
<dbReference type="Proteomes" id="UP000492820">
    <property type="component" value="Unassembled WGS sequence"/>
</dbReference>
<name>A0A068WT86_ECHGR</name>
<proteinExistence type="predicted"/>
<evidence type="ECO:0000313" key="4">
    <source>
        <dbReference type="WBParaSite" id="EgrG_002034700"/>
    </source>
</evidence>
<gene>
    <name evidence="2" type="ORF">EgrG_002034700</name>
</gene>
<dbReference type="OrthoDB" id="6261565at2759"/>
<accession>A0A068WT86</accession>
<reference evidence="2 3" key="1">
    <citation type="journal article" date="2013" name="Nature">
        <title>The genomes of four tapeworm species reveal adaptations to parasitism.</title>
        <authorList>
            <person name="Tsai I.J."/>
            <person name="Zarowiecki M."/>
            <person name="Holroyd N."/>
            <person name="Garciarrubio A."/>
            <person name="Sanchez-Flores A."/>
            <person name="Brooks K.L."/>
            <person name="Tracey A."/>
            <person name="Bobes R.J."/>
            <person name="Fragoso G."/>
            <person name="Sciutto E."/>
            <person name="Aslett M."/>
            <person name="Beasley H."/>
            <person name="Bennett H.M."/>
            <person name="Cai J."/>
            <person name="Camicia F."/>
            <person name="Clark R."/>
            <person name="Cucher M."/>
            <person name="De Silva N."/>
            <person name="Day T.A."/>
            <person name="Deplazes P."/>
            <person name="Estrada K."/>
            <person name="Fernandez C."/>
            <person name="Holland P.W."/>
            <person name="Hou J."/>
            <person name="Hu S."/>
            <person name="Huckvale T."/>
            <person name="Hung S.S."/>
            <person name="Kamenetzky L."/>
            <person name="Keane J.A."/>
            <person name="Kiss F."/>
            <person name="Koziol U."/>
            <person name="Lambert O."/>
            <person name="Liu K."/>
            <person name="Luo X."/>
            <person name="Luo Y."/>
            <person name="Macchiaroli N."/>
            <person name="Nichol S."/>
            <person name="Paps J."/>
            <person name="Parkinson J."/>
            <person name="Pouchkina-Stantcheva N."/>
            <person name="Riddiford N."/>
            <person name="Rosenzvit M."/>
            <person name="Salinas G."/>
            <person name="Wasmuth J.D."/>
            <person name="Zamanian M."/>
            <person name="Zheng Y."/>
            <person name="Cai X."/>
            <person name="Soberon X."/>
            <person name="Olson P.D."/>
            <person name="Laclette J.P."/>
            <person name="Brehm K."/>
            <person name="Berriman M."/>
            <person name="Garciarrubio A."/>
            <person name="Bobes R.J."/>
            <person name="Fragoso G."/>
            <person name="Sanchez-Flores A."/>
            <person name="Estrada K."/>
            <person name="Cevallos M.A."/>
            <person name="Morett E."/>
            <person name="Gonzalez V."/>
            <person name="Portillo T."/>
            <person name="Ochoa-Leyva A."/>
            <person name="Jose M.V."/>
            <person name="Sciutto E."/>
            <person name="Landa A."/>
            <person name="Jimenez L."/>
            <person name="Valdes V."/>
            <person name="Carrero J.C."/>
            <person name="Larralde C."/>
            <person name="Morales-Montor J."/>
            <person name="Limon-Lason J."/>
            <person name="Soberon X."/>
            <person name="Laclette J.P."/>
        </authorList>
    </citation>
    <scope>NUCLEOTIDE SEQUENCE [LARGE SCALE GENOMIC DNA]</scope>
</reference>
<dbReference type="WBParaSite" id="EgrG_002034700">
    <property type="protein sequence ID" value="EgrG_002034700"/>
    <property type="gene ID" value="EgrG_002034700"/>
</dbReference>
<protein>
    <submittedName>
        <fullName evidence="4">DHX38</fullName>
    </submittedName>
</protein>
<reference evidence="2" key="2">
    <citation type="submission" date="2014-06" db="EMBL/GenBank/DDBJ databases">
        <authorList>
            <person name="Aslett M."/>
        </authorList>
    </citation>
    <scope>NUCLEOTIDE SEQUENCE</scope>
</reference>
<dbReference type="AlphaFoldDB" id="A0A068WT86"/>
<evidence type="ECO:0000313" key="3">
    <source>
        <dbReference type="Proteomes" id="UP000492820"/>
    </source>
</evidence>
<evidence type="ECO:0000256" key="1">
    <source>
        <dbReference type="SAM" id="MobiDB-lite"/>
    </source>
</evidence>
<reference evidence="4" key="3">
    <citation type="submission" date="2020-10" db="UniProtKB">
        <authorList>
            <consortium name="WormBaseParasite"/>
        </authorList>
    </citation>
    <scope>IDENTIFICATION</scope>
</reference>
<organism evidence="2">
    <name type="scientific">Echinococcus granulosus</name>
    <name type="common">Hydatid tapeworm</name>
    <dbReference type="NCBI Taxonomy" id="6210"/>
    <lineage>
        <taxon>Eukaryota</taxon>
        <taxon>Metazoa</taxon>
        <taxon>Spiralia</taxon>
        <taxon>Lophotrochozoa</taxon>
        <taxon>Platyhelminthes</taxon>
        <taxon>Cestoda</taxon>
        <taxon>Eucestoda</taxon>
        <taxon>Cyclophyllidea</taxon>
        <taxon>Taeniidae</taxon>
        <taxon>Echinococcus</taxon>
        <taxon>Echinococcus granulosus group</taxon>
    </lineage>
</organism>
<evidence type="ECO:0000313" key="2">
    <source>
        <dbReference type="EMBL" id="CDS23038.1"/>
    </source>
</evidence>
<feature type="region of interest" description="Disordered" evidence="1">
    <location>
        <begin position="1"/>
        <end position="37"/>
    </location>
</feature>
<sequence>MNPKQLMEEEAARLEKENKRKMQRKKSRRYSATISRGDRSKTLEAEDMWLLEGAAVEEFMVGEDEHMASKEDILRLKKIRHDATQEVFDQSVHHKGEFLLSSTLRSPFCKVEVQRWSLKCPRNRSKQSKYCIAPLPLLLSAVSGAPLGQPPASVVTTKSVL</sequence>